<comment type="caution">
    <text evidence="3">The sequence shown here is derived from an EMBL/GenBank/DDBJ whole genome shotgun (WGS) entry which is preliminary data.</text>
</comment>
<dbReference type="PANTHER" id="PTHR43156:SF2">
    <property type="entry name" value="STAGE II SPORULATION PROTEIN E"/>
    <property type="match status" value="1"/>
</dbReference>
<gene>
    <name evidence="3" type="ORF">Pka01_77660</name>
</gene>
<keyword evidence="1" id="KW-0378">Hydrolase</keyword>
<reference evidence="3 4" key="1">
    <citation type="submission" date="2021-01" db="EMBL/GenBank/DDBJ databases">
        <title>Whole genome shotgun sequence of Planotetraspora kaengkrachanensis NBRC 104272.</title>
        <authorList>
            <person name="Komaki H."/>
            <person name="Tamura T."/>
        </authorList>
    </citation>
    <scope>NUCLEOTIDE SEQUENCE [LARGE SCALE GENOMIC DNA]</scope>
    <source>
        <strain evidence="3 4">NBRC 104272</strain>
    </source>
</reference>
<accession>A0A8J3Q0X5</accession>
<protein>
    <recommendedName>
        <fullName evidence="2">PPM-type phosphatase domain-containing protein</fullName>
    </recommendedName>
</protein>
<dbReference type="EMBL" id="BONV01000055">
    <property type="protein sequence ID" value="GIG84639.1"/>
    <property type="molecule type" value="Genomic_DNA"/>
</dbReference>
<dbReference type="AlphaFoldDB" id="A0A8J3Q0X5"/>
<dbReference type="Pfam" id="PF07228">
    <property type="entry name" value="SpoIIE"/>
    <property type="match status" value="1"/>
</dbReference>
<proteinExistence type="predicted"/>
<organism evidence="3 4">
    <name type="scientific">Planotetraspora kaengkrachanensis</name>
    <dbReference type="NCBI Taxonomy" id="575193"/>
    <lineage>
        <taxon>Bacteria</taxon>
        <taxon>Bacillati</taxon>
        <taxon>Actinomycetota</taxon>
        <taxon>Actinomycetes</taxon>
        <taxon>Streptosporangiales</taxon>
        <taxon>Streptosporangiaceae</taxon>
        <taxon>Planotetraspora</taxon>
    </lineage>
</organism>
<evidence type="ECO:0000256" key="1">
    <source>
        <dbReference type="ARBA" id="ARBA00022801"/>
    </source>
</evidence>
<feature type="domain" description="PPM-type phosphatase" evidence="2">
    <location>
        <begin position="178"/>
        <end position="393"/>
    </location>
</feature>
<dbReference type="Proteomes" id="UP000630097">
    <property type="component" value="Unassembled WGS sequence"/>
</dbReference>
<evidence type="ECO:0000259" key="2">
    <source>
        <dbReference type="PROSITE" id="PS51746"/>
    </source>
</evidence>
<evidence type="ECO:0000313" key="4">
    <source>
        <dbReference type="Proteomes" id="UP000630097"/>
    </source>
</evidence>
<dbReference type="RefSeq" id="WP_239116160.1">
    <property type="nucleotide sequence ID" value="NZ_BAABHH010000037.1"/>
</dbReference>
<dbReference type="InterPro" id="IPR052016">
    <property type="entry name" value="Bact_Sigma-Reg"/>
</dbReference>
<keyword evidence="4" id="KW-1185">Reference proteome</keyword>
<dbReference type="Gene3D" id="3.60.40.10">
    <property type="entry name" value="PPM-type phosphatase domain"/>
    <property type="match status" value="1"/>
</dbReference>
<dbReference type="PROSITE" id="PS51746">
    <property type="entry name" value="PPM_2"/>
    <property type="match status" value="1"/>
</dbReference>
<dbReference type="PANTHER" id="PTHR43156">
    <property type="entry name" value="STAGE II SPORULATION PROTEIN E-RELATED"/>
    <property type="match status" value="1"/>
</dbReference>
<dbReference type="InterPro" id="IPR036457">
    <property type="entry name" value="PPM-type-like_dom_sf"/>
</dbReference>
<dbReference type="GO" id="GO:0016791">
    <property type="term" value="F:phosphatase activity"/>
    <property type="evidence" value="ECO:0007669"/>
    <property type="project" value="TreeGrafter"/>
</dbReference>
<name>A0A8J3Q0X5_9ACTN</name>
<dbReference type="SMART" id="SM00331">
    <property type="entry name" value="PP2C_SIG"/>
    <property type="match status" value="1"/>
</dbReference>
<sequence length="403" mass="43570">MPDAGTMLAGLLTASHLASLERVPALVAEHAASVGFTQTMVFVSDLQSRFLAPLPGQLDEVGRPLGPMNVDATVAGRAFRNVEVVRPRAPEPAETRTKMWVPLLDGTERVGVLGLTVPVDDESAERNACALASLIALLVVSKRGSSDAYARIVRAHRMTLSAEVLWNLMPSGTFADGDIVVSAVLEPAYEVGGDAYDYATDGDRLHLSVFDAMGHDASAGLTASIAIGSYRNTRRKGTDLLAVSETIDEAIADQFATQRFATGVMATLDVKSGSLTWVNRGHHPPLVIRGGRRVATLETTPSPPMGLRLGVNTGPAHYQLEPGDRLLIYTDGIIEARSPDQELFGLERFVDFVIRREADGMPGPETLRRLVQTILAHQHGVLQDDATVLLVEWRTQRERRLTV</sequence>
<dbReference type="InterPro" id="IPR001932">
    <property type="entry name" value="PPM-type_phosphatase-like_dom"/>
</dbReference>
<evidence type="ECO:0000313" key="3">
    <source>
        <dbReference type="EMBL" id="GIG84639.1"/>
    </source>
</evidence>
<dbReference type="SUPFAM" id="SSF81606">
    <property type="entry name" value="PP2C-like"/>
    <property type="match status" value="1"/>
</dbReference>